<feature type="compositionally biased region" description="Basic and acidic residues" evidence="1">
    <location>
        <begin position="540"/>
        <end position="553"/>
    </location>
</feature>
<evidence type="ECO:0000313" key="3">
    <source>
        <dbReference type="EMBL" id="CAF0733823.1"/>
    </source>
</evidence>
<evidence type="ECO:0000256" key="2">
    <source>
        <dbReference type="SAM" id="SignalP"/>
    </source>
</evidence>
<feature type="region of interest" description="Disordered" evidence="1">
    <location>
        <begin position="488"/>
        <end position="611"/>
    </location>
</feature>
<keyword evidence="2" id="KW-0732">Signal</keyword>
<sequence length="852" mass="98130">MISSKILWQLKVLSVICLINVNTLNAHVVHQKHENYAFDFNLPIDLFTSEKLCDDGCLQRARESLQHAIEHFLTEINLDIYIEHVLVLTPTVQGRTLKFSLKFEWISDQEPPRIDGSIFHQIHEFLPHHHVRHDNGAGRCGSQGLTHSLISSSRQAQYHRHSHSVVLELKWRPNYADVDSRDYRHLRHLFIAAVRTILLRKRLLDDLYSVHVTSVQSHSQDSILVHYVILLRHDLPSETGNSDNIIEHELPNYLDWFNESLEHDHHHNASTTSNSFSEVIQIKWHHDYSNNDSESYYNIKCSFHMFIRHLLKEANLHVVDHVHIDDFKQEREHVRATFSVYWKLTVSSDEIEKFRTELSTHSADFTFVHQNVKLRDQLVPHTDRHITAHTINIPLDWTSAISDTDSKNLENILYTVSAAVRTILRKHQVLNEVQRFIIKLVLFTDGNAELKYKIFWKDAATTNAEHIQDIIRKELDDYKTLLDETDFEQHSHRPQTHTEHSHIPHLTHEKQHPAPGDQEQPKKQYHQPHEQHQHQLTQFHPEDTHRNESDGPHRPQPQHHLTQGEHTHFPKTSNKSHPQHERPQQPDHKKEETHSDVKVSHETKQDKDSNTVSQVLVIEGTKHVDTIKEHKEEIEEKINKNVQKEIESKDVVDTSKVKDSHISHVKTNGTHTLVHIDTKVQNVKESDKSHVEQAVAKSAETKEVKEHIVKKTGETKEIVSADGLCSRCPTSGTTKSTSTIVLLGAKFFSGVDRSLLTSFLLSEMKTELKKFSVREAILSFEVTQVMDIGSGVGIICDYVVESSEEKGAVRAFQGVALSAKNVSEILFEEYGPLKGSWLYAGSTALISPTILR</sequence>
<evidence type="ECO:0000256" key="1">
    <source>
        <dbReference type="SAM" id="MobiDB-lite"/>
    </source>
</evidence>
<comment type="caution">
    <text evidence="3">The sequence shown here is derived from an EMBL/GenBank/DDBJ whole genome shotgun (WGS) entry which is preliminary data.</text>
</comment>
<dbReference type="Proteomes" id="UP000677228">
    <property type="component" value="Unassembled WGS sequence"/>
</dbReference>
<protein>
    <recommendedName>
        <fullName evidence="5">SEA domain-containing protein</fullName>
    </recommendedName>
</protein>
<organism evidence="3 4">
    <name type="scientific">Didymodactylos carnosus</name>
    <dbReference type="NCBI Taxonomy" id="1234261"/>
    <lineage>
        <taxon>Eukaryota</taxon>
        <taxon>Metazoa</taxon>
        <taxon>Spiralia</taxon>
        <taxon>Gnathifera</taxon>
        <taxon>Rotifera</taxon>
        <taxon>Eurotatoria</taxon>
        <taxon>Bdelloidea</taxon>
        <taxon>Philodinida</taxon>
        <taxon>Philodinidae</taxon>
        <taxon>Didymodactylos</taxon>
    </lineage>
</organism>
<dbReference type="AlphaFoldDB" id="A0A8S2CL35"/>
<feature type="compositionally biased region" description="Basic and acidic residues" evidence="1">
    <location>
        <begin position="578"/>
        <end position="609"/>
    </location>
</feature>
<proteinExistence type="predicted"/>
<evidence type="ECO:0008006" key="5">
    <source>
        <dbReference type="Google" id="ProtNLM"/>
    </source>
</evidence>
<name>A0A8S2CL35_9BILA</name>
<feature type="chain" id="PRO_5035756906" description="SEA domain-containing protein" evidence="2">
    <location>
        <begin position="27"/>
        <end position="852"/>
    </location>
</feature>
<accession>A0A8S2CL35</accession>
<feature type="signal peptide" evidence="2">
    <location>
        <begin position="1"/>
        <end position="26"/>
    </location>
</feature>
<feature type="compositionally biased region" description="Basic and acidic residues" evidence="1">
    <location>
        <begin position="488"/>
        <end position="512"/>
    </location>
</feature>
<dbReference type="EMBL" id="CAJNOK010000165">
    <property type="protein sequence ID" value="CAF0733823.1"/>
    <property type="molecule type" value="Genomic_DNA"/>
</dbReference>
<feature type="compositionally biased region" description="Basic and acidic residues" evidence="1">
    <location>
        <begin position="519"/>
        <end position="533"/>
    </location>
</feature>
<reference evidence="3" key="1">
    <citation type="submission" date="2021-02" db="EMBL/GenBank/DDBJ databases">
        <authorList>
            <person name="Nowell W R."/>
        </authorList>
    </citation>
    <scope>NUCLEOTIDE SEQUENCE</scope>
</reference>
<gene>
    <name evidence="3" type="ORF">OVA965_LOCUS998</name>
</gene>
<evidence type="ECO:0000313" key="4">
    <source>
        <dbReference type="Proteomes" id="UP000677228"/>
    </source>
</evidence>